<dbReference type="EMBL" id="BQNB010017065">
    <property type="protein sequence ID" value="GJT58957.1"/>
    <property type="molecule type" value="Genomic_DNA"/>
</dbReference>
<reference evidence="1" key="2">
    <citation type="submission" date="2022-01" db="EMBL/GenBank/DDBJ databases">
        <authorList>
            <person name="Yamashiro T."/>
            <person name="Shiraishi A."/>
            <person name="Satake H."/>
            <person name="Nakayama K."/>
        </authorList>
    </citation>
    <scope>NUCLEOTIDE SEQUENCE</scope>
</reference>
<dbReference type="Gene3D" id="3.60.10.10">
    <property type="entry name" value="Endonuclease/exonuclease/phosphatase"/>
    <property type="match status" value="1"/>
</dbReference>
<proteinExistence type="predicted"/>
<evidence type="ECO:0000313" key="1">
    <source>
        <dbReference type="EMBL" id="GJT58957.1"/>
    </source>
</evidence>
<gene>
    <name evidence="1" type="ORF">Tco_1002490</name>
</gene>
<evidence type="ECO:0000313" key="2">
    <source>
        <dbReference type="Proteomes" id="UP001151760"/>
    </source>
</evidence>
<accession>A0ABQ5F8P6</accession>
<sequence length="216" mass="24227">MIKHTENPFLGGDLNGHIGAATDGYPGVHGGFGFGVRNEEGRSILDFSMTYDLVVVNLYFKKRDHHLITFLSWGHCTKIDYLLVRRGKLKACKDYKVFPGEACSSQHRLLSGQRRREGSFVPSILWKNLTGDAKETFRSRVAEGVSTQVEVISSSDAYSMWNILASIIKDAAKDTLGVAIRTSKTHTSRKESWWLGEEVQSKVAVKQARFRELLSC</sequence>
<comment type="caution">
    <text evidence="1">The sequence shown here is derived from an EMBL/GenBank/DDBJ whole genome shotgun (WGS) entry which is preliminary data.</text>
</comment>
<organism evidence="1 2">
    <name type="scientific">Tanacetum coccineum</name>
    <dbReference type="NCBI Taxonomy" id="301880"/>
    <lineage>
        <taxon>Eukaryota</taxon>
        <taxon>Viridiplantae</taxon>
        <taxon>Streptophyta</taxon>
        <taxon>Embryophyta</taxon>
        <taxon>Tracheophyta</taxon>
        <taxon>Spermatophyta</taxon>
        <taxon>Magnoliopsida</taxon>
        <taxon>eudicotyledons</taxon>
        <taxon>Gunneridae</taxon>
        <taxon>Pentapetalae</taxon>
        <taxon>asterids</taxon>
        <taxon>campanulids</taxon>
        <taxon>Asterales</taxon>
        <taxon>Asteraceae</taxon>
        <taxon>Asteroideae</taxon>
        <taxon>Anthemideae</taxon>
        <taxon>Anthemidinae</taxon>
        <taxon>Tanacetum</taxon>
    </lineage>
</organism>
<name>A0ABQ5F8P6_9ASTR</name>
<dbReference type="Proteomes" id="UP001151760">
    <property type="component" value="Unassembled WGS sequence"/>
</dbReference>
<dbReference type="PANTHER" id="PTHR23227:SF67">
    <property type="entry name" value="CRANIOFACIAL DEVELOPMENT PROTEIN 2-LIKE"/>
    <property type="match status" value="1"/>
</dbReference>
<dbReference type="InterPro" id="IPR027124">
    <property type="entry name" value="Swc5/CFDP1/2"/>
</dbReference>
<dbReference type="PANTHER" id="PTHR23227">
    <property type="entry name" value="BUCENTAUR RELATED"/>
    <property type="match status" value="1"/>
</dbReference>
<reference evidence="1" key="1">
    <citation type="journal article" date="2022" name="Int. J. Mol. Sci.">
        <title>Draft Genome of Tanacetum Coccineum: Genomic Comparison of Closely Related Tanacetum-Family Plants.</title>
        <authorList>
            <person name="Yamashiro T."/>
            <person name="Shiraishi A."/>
            <person name="Nakayama K."/>
            <person name="Satake H."/>
        </authorList>
    </citation>
    <scope>NUCLEOTIDE SEQUENCE</scope>
</reference>
<keyword evidence="2" id="KW-1185">Reference proteome</keyword>
<dbReference type="InterPro" id="IPR036691">
    <property type="entry name" value="Endo/exonu/phosph_ase_sf"/>
</dbReference>
<protein>
    <submittedName>
        <fullName evidence="1">Retrovirus-related pol polyprotein LINE-1</fullName>
    </submittedName>
</protein>